<evidence type="ECO:0000256" key="6">
    <source>
        <dbReference type="ARBA" id="ARBA00023306"/>
    </source>
</evidence>
<evidence type="ECO:0000313" key="10">
    <source>
        <dbReference type="Proteomes" id="UP001303373"/>
    </source>
</evidence>
<dbReference type="GO" id="GO:0005634">
    <property type="term" value="C:nucleus"/>
    <property type="evidence" value="ECO:0007669"/>
    <property type="project" value="UniProtKB-SubCell"/>
</dbReference>
<feature type="region of interest" description="Disordered" evidence="7">
    <location>
        <begin position="41"/>
        <end position="112"/>
    </location>
</feature>
<gene>
    <name evidence="9" type="ORF">R9X50_00103000</name>
</gene>
<keyword evidence="10" id="KW-1185">Reference proteome</keyword>
<dbReference type="GO" id="GO:0000723">
    <property type="term" value="P:telomere maintenance"/>
    <property type="evidence" value="ECO:0007669"/>
    <property type="project" value="TreeGrafter"/>
</dbReference>
<feature type="region of interest" description="Disordered" evidence="7">
    <location>
        <begin position="1"/>
        <end position="21"/>
    </location>
</feature>
<dbReference type="Proteomes" id="UP001303373">
    <property type="component" value="Chromosome 2"/>
</dbReference>
<feature type="compositionally biased region" description="Polar residues" evidence="7">
    <location>
        <begin position="62"/>
        <end position="73"/>
    </location>
</feature>
<evidence type="ECO:0000259" key="8">
    <source>
        <dbReference type="Pfam" id="PF12231"/>
    </source>
</evidence>
<dbReference type="PANTHER" id="PTHR22928">
    <property type="entry name" value="TELOMERE-ASSOCIATED PROTEIN RIF1"/>
    <property type="match status" value="1"/>
</dbReference>
<feature type="compositionally biased region" description="Basic residues" evidence="7">
    <location>
        <begin position="1193"/>
        <end position="1206"/>
    </location>
</feature>
<name>A0AAQ3R9P6_9PEZI</name>
<feature type="compositionally biased region" description="Polar residues" evidence="7">
    <location>
        <begin position="1370"/>
        <end position="1390"/>
    </location>
</feature>
<evidence type="ECO:0000256" key="2">
    <source>
        <dbReference type="ARBA" id="ARBA00004574"/>
    </source>
</evidence>
<feature type="domain" description="Telomere-associated protein Rif1 N-terminal" evidence="8">
    <location>
        <begin position="161"/>
        <end position="531"/>
    </location>
</feature>
<feature type="compositionally biased region" description="Basic and acidic residues" evidence="7">
    <location>
        <begin position="86"/>
        <end position="97"/>
    </location>
</feature>
<feature type="compositionally biased region" description="Basic and acidic residues" evidence="7">
    <location>
        <begin position="1482"/>
        <end position="1496"/>
    </location>
</feature>
<keyword evidence="4" id="KW-0779">Telomere</keyword>
<evidence type="ECO:0000256" key="5">
    <source>
        <dbReference type="ARBA" id="ARBA00023242"/>
    </source>
</evidence>
<evidence type="ECO:0000256" key="1">
    <source>
        <dbReference type="ARBA" id="ARBA00004123"/>
    </source>
</evidence>
<dbReference type="PANTHER" id="PTHR22928:SF3">
    <property type="entry name" value="TELOMERE-ASSOCIATED PROTEIN RIF1"/>
    <property type="match status" value="1"/>
</dbReference>
<keyword evidence="3" id="KW-0158">Chromosome</keyword>
<feature type="region of interest" description="Disordered" evidence="7">
    <location>
        <begin position="1148"/>
        <end position="1172"/>
    </location>
</feature>
<evidence type="ECO:0000256" key="7">
    <source>
        <dbReference type="SAM" id="MobiDB-lite"/>
    </source>
</evidence>
<evidence type="ECO:0000256" key="4">
    <source>
        <dbReference type="ARBA" id="ARBA00022895"/>
    </source>
</evidence>
<dbReference type="GO" id="GO:0140445">
    <property type="term" value="C:chromosome, telomeric repeat region"/>
    <property type="evidence" value="ECO:0007669"/>
    <property type="project" value="TreeGrafter"/>
</dbReference>
<feature type="compositionally biased region" description="Basic and acidic residues" evidence="7">
    <location>
        <begin position="1225"/>
        <end position="1237"/>
    </location>
</feature>
<feature type="compositionally biased region" description="Low complexity" evidence="7">
    <location>
        <begin position="1450"/>
        <end position="1461"/>
    </location>
</feature>
<feature type="compositionally biased region" description="Acidic residues" evidence="7">
    <location>
        <begin position="1545"/>
        <end position="1556"/>
    </location>
</feature>
<evidence type="ECO:0000256" key="3">
    <source>
        <dbReference type="ARBA" id="ARBA00022454"/>
    </source>
</evidence>
<dbReference type="Pfam" id="PF12231">
    <property type="entry name" value="Rif1_N"/>
    <property type="match status" value="1"/>
</dbReference>
<feature type="compositionally biased region" description="Polar residues" evidence="7">
    <location>
        <begin position="1644"/>
        <end position="1653"/>
    </location>
</feature>
<evidence type="ECO:0000313" key="9">
    <source>
        <dbReference type="EMBL" id="WPG98242.1"/>
    </source>
</evidence>
<keyword evidence="5" id="KW-0539">Nucleus</keyword>
<dbReference type="InterPro" id="IPR022031">
    <property type="entry name" value="Rif1_N"/>
</dbReference>
<feature type="region of interest" description="Disordered" evidence="7">
    <location>
        <begin position="1184"/>
        <end position="1237"/>
    </location>
</feature>
<feature type="compositionally biased region" description="Acidic residues" evidence="7">
    <location>
        <begin position="1350"/>
        <end position="1360"/>
    </location>
</feature>
<protein>
    <recommendedName>
        <fullName evidence="8">Telomere-associated protein Rif1 N-terminal domain-containing protein</fullName>
    </recommendedName>
</protein>
<feature type="compositionally biased region" description="Polar residues" evidence="7">
    <location>
        <begin position="1621"/>
        <end position="1637"/>
    </location>
</feature>
<feature type="region of interest" description="Disordered" evidence="7">
    <location>
        <begin position="1275"/>
        <end position="1746"/>
    </location>
</feature>
<organism evidence="9 10">
    <name type="scientific">Acrodontium crateriforme</name>
    <dbReference type="NCBI Taxonomy" id="150365"/>
    <lineage>
        <taxon>Eukaryota</taxon>
        <taxon>Fungi</taxon>
        <taxon>Dikarya</taxon>
        <taxon>Ascomycota</taxon>
        <taxon>Pezizomycotina</taxon>
        <taxon>Dothideomycetes</taxon>
        <taxon>Dothideomycetidae</taxon>
        <taxon>Mycosphaerellales</taxon>
        <taxon>Teratosphaeriaceae</taxon>
        <taxon>Acrodontium</taxon>
    </lineage>
</organism>
<comment type="subcellular location">
    <subcellularLocation>
        <location evidence="2">Chromosome</location>
        <location evidence="2">Telomere</location>
    </subcellularLocation>
    <subcellularLocation>
        <location evidence="1">Nucleus</location>
    </subcellularLocation>
</comment>
<dbReference type="EMBL" id="CP138581">
    <property type="protein sequence ID" value="WPG98242.1"/>
    <property type="molecule type" value="Genomic_DNA"/>
</dbReference>
<feature type="compositionally biased region" description="Polar residues" evidence="7">
    <location>
        <begin position="1717"/>
        <end position="1738"/>
    </location>
</feature>
<keyword evidence="6" id="KW-0131">Cell cycle</keyword>
<sequence length="1796" mass="198287">MHSSSSSIFDTLPERPPTPPHVAEAIEDALAFLDDSNEIDRALENYPQKKPERAVKADDTPSRPQYTGDSLSSAKRVDFSPFPTYHRFDQNRQHDSPVHSLHRGSPLARPQQKPLKSILKQCVLPAPPTPDDLDSKLSYFSPEIPGSFAKMLQSVIAQLGSSKQDSRLDAYLALNGALKTYEDVPNLQSLQPKMGLLMQFITRDMAWKNAAGTLDVNIVTQAQKLAAAFLFDSKLSASLDDDFRSFIFDRSIVVLEQNDMPKAVVKGHMCFLAHKGLYTSLTSNARANRLITALHNVEERCSGNTAIATRLIIYTRLLEHAQALMLERSRDWLEHTFHGMLSSIKDIRIRGIEMCTTAGRQLGTSPKISKALRDMFETEVEDGQSYCDYLSLRLVEMIDIKDIGAYVPQIWSAVILFFRNQRMPLEKWSRFKSWLLIIQRCLNSSDNTIKYQAHLAWNRLVFAVMPDGSTSRTMLSMLKVPVEVGLVKRGGDKHSREAHQFACDSYINLLHYGLRPGLPQEQMDKAWDLYVNEIIRGLLKSRGRHVACAALQGLFSPSNGIWNADAVFEHTPIKPDELARLEPRFVRSRLGKILKLMEPMLVTAMHQTDKSNIAVDNAWHALFQCVAEAGSQEVKTSAELKDAIVHVVDLFRRLWVNATELADGVDTVNFFKRYTMLVTSAVNAIGCQPFAEDILTTNEENGLEAAPTPSHRPSKHHSAPHSPLGFLFSLLYHPPAGLSISPHDRERDIFNLGSKLLKLLISSKSTPAAQINLLNRSMLLWNSSNTADVNLTLAASLWACIATCTITILDPESSASGSHDSQSLGVELREVLNIESAGLKFLSHDAEHHEVAVSLYDAAFSTARSGASAGGTVLGIVEPFAKLLIDADSSVPLITKIRLATNLFITAMWPRSRQQLDQSRKSLWGVGLASHKTGIFDPFDHAYRLMSDVMTSAYEGLEIHGEIELTYVLGFFDAAIGFLKNCPISLLATALRKVQKGFAIWIADESRRTAANDAVLGNVSRPNGGAELFPTDFLQVQRFWRELLQLLGTLPNKDSILVSALETLITAGYSSPHKAIVNETIMFWNEEFGSLDDLTYPEKLQQVLRARLIDADINLPNFPDSNGQVVLTNLPEFFETQVDATMPKFGSDMDVDSEDESMTHAPRSAPVPQSHSLLSSRISLLEPLATSSPVRPATRRPSHSTPKARLRHEDSQIEFAPIDSSPVRVDNESQHLTEHQKEVAGRQLENVHLFPDLSSPMAQSTALPGHFSRRLSFHSDKTADEENDRTPTSAPDRNGNIMSDDVLSSPTPSSKGGGSGPIEVEKTQDLIDEEMQDPPSSPPPQLTDQQLVDEQYEVGPDETTIDGITINDVVESSRSPADQNDENVASSSNPDIDLPSDSGLPNEQLRQEEDQAASQALSQREKTPKRNASGGIQAQKVPVRRKTRESTVLSSQSVPQSSASQGEEAVDANPSESSMDNGGISRVEDSFVESVDHVSDVGDDSQQMQRVGRKCKRATGTGNTKINPAKKGKSPLKYFMNYLGQSQEGNEDDDDIEDEIIVASSQGASSPVAVKQERPSPSPRKSSTAPPEPAGENNVPLDEIMPNDKPPAKRGRGRGRRGRSQKSQTSILGSTEGVSTRSLKRKSSAMSNDSTAEGQEMQVTLDEAPTHAKTRKQHHDQVARSAEALQQANRSTDRVLKRPVQAVIPSPVAATKRVTRSADNSQVTSQEESQPEQSTPRQKQIIERPIATPRSMLSRLRGVLADLPKMILRSQDERDLDDVLFMIRKEAHNAAARAKE</sequence>
<feature type="compositionally biased region" description="Basic residues" evidence="7">
    <location>
        <begin position="1608"/>
        <end position="1620"/>
    </location>
</feature>
<reference evidence="9 10" key="1">
    <citation type="submission" date="2023-11" db="EMBL/GenBank/DDBJ databases">
        <title>An acidophilic fungus is an integral part of prey digestion in a carnivorous sundew plant.</title>
        <authorList>
            <person name="Tsai I.J."/>
        </authorList>
    </citation>
    <scope>NUCLEOTIDE SEQUENCE [LARGE SCALE GENOMIC DNA]</scope>
    <source>
        <strain evidence="9">169a</strain>
    </source>
</reference>
<proteinExistence type="predicted"/>
<feature type="compositionally biased region" description="Basic and acidic residues" evidence="7">
    <location>
        <begin position="41"/>
        <end position="61"/>
    </location>
</feature>
<accession>A0AAQ3R9P6</accession>